<dbReference type="RefSeq" id="XP_009067236.1">
    <property type="nucleotide sequence ID" value="XM_009068988.1"/>
</dbReference>
<organism evidence="9 10">
    <name type="scientific">Lottia gigantea</name>
    <name type="common">Giant owl limpet</name>
    <dbReference type="NCBI Taxonomy" id="225164"/>
    <lineage>
        <taxon>Eukaryota</taxon>
        <taxon>Metazoa</taxon>
        <taxon>Spiralia</taxon>
        <taxon>Lophotrochozoa</taxon>
        <taxon>Mollusca</taxon>
        <taxon>Gastropoda</taxon>
        <taxon>Patellogastropoda</taxon>
        <taxon>Lottioidea</taxon>
        <taxon>Lottiidae</taxon>
        <taxon>Lottia</taxon>
    </lineage>
</organism>
<evidence type="ECO:0000256" key="8">
    <source>
        <dbReference type="SAM" id="Phobius"/>
    </source>
</evidence>
<dbReference type="CTD" id="20250366"/>
<dbReference type="InterPro" id="IPR000560">
    <property type="entry name" value="His_Pase_clade-2"/>
</dbReference>
<keyword evidence="7" id="KW-0325">Glycoprotein</keyword>
<evidence type="ECO:0000256" key="4">
    <source>
        <dbReference type="ARBA" id="ARBA00022729"/>
    </source>
</evidence>
<dbReference type="Gene3D" id="3.40.50.1240">
    <property type="entry name" value="Phosphoglycerate mutase-like"/>
    <property type="match status" value="1"/>
</dbReference>
<dbReference type="PANTHER" id="PTHR11567">
    <property type="entry name" value="ACID PHOSPHATASE-RELATED"/>
    <property type="match status" value="1"/>
</dbReference>
<evidence type="ECO:0000256" key="5">
    <source>
        <dbReference type="ARBA" id="ARBA00022801"/>
    </source>
</evidence>
<dbReference type="InterPro" id="IPR050645">
    <property type="entry name" value="Histidine_acid_phosphatase"/>
</dbReference>
<dbReference type="PANTHER" id="PTHR11567:SF211">
    <property type="entry name" value="PROSTATIC ACID PHOSPHATASE"/>
    <property type="match status" value="1"/>
</dbReference>
<comment type="similarity">
    <text evidence="2">Belongs to the histidine acid phosphatase family.</text>
</comment>
<dbReference type="SUPFAM" id="SSF53254">
    <property type="entry name" value="Phosphoglycerate mutase-like"/>
    <property type="match status" value="1"/>
</dbReference>
<keyword evidence="6" id="KW-1015">Disulfide bond</keyword>
<dbReference type="EMBL" id="KB204047">
    <property type="protein sequence ID" value="ESO82071.1"/>
    <property type="molecule type" value="Genomic_DNA"/>
</dbReference>
<dbReference type="InterPro" id="IPR029033">
    <property type="entry name" value="His_PPase_superfam"/>
</dbReference>
<dbReference type="KEGG" id="lgi:LOTGIDRAFT_237154"/>
<keyword evidence="8" id="KW-0472">Membrane</keyword>
<keyword evidence="5" id="KW-0378">Hydrolase</keyword>
<accession>V3ZMK8</accession>
<evidence type="ECO:0000313" key="10">
    <source>
        <dbReference type="Proteomes" id="UP000030746"/>
    </source>
</evidence>
<dbReference type="Proteomes" id="UP000030746">
    <property type="component" value="Unassembled WGS sequence"/>
</dbReference>
<gene>
    <name evidence="9" type="ORF">LOTGIDRAFT_237154</name>
</gene>
<keyword evidence="8" id="KW-0812">Transmembrane</keyword>
<evidence type="ECO:0000256" key="2">
    <source>
        <dbReference type="ARBA" id="ARBA00005375"/>
    </source>
</evidence>
<dbReference type="GO" id="GO:0003993">
    <property type="term" value="F:acid phosphatase activity"/>
    <property type="evidence" value="ECO:0007669"/>
    <property type="project" value="UniProtKB-EC"/>
</dbReference>
<name>V3ZMK8_LOTGI</name>
<keyword evidence="10" id="KW-1185">Reference proteome</keyword>
<protein>
    <recommendedName>
        <fullName evidence="3">acid phosphatase</fullName>
        <ecNumber evidence="3">3.1.3.2</ecNumber>
    </recommendedName>
</protein>
<evidence type="ECO:0000313" key="9">
    <source>
        <dbReference type="EMBL" id="ESO82071.1"/>
    </source>
</evidence>
<dbReference type="GeneID" id="20250366"/>
<evidence type="ECO:0000256" key="1">
    <source>
        <dbReference type="ARBA" id="ARBA00000032"/>
    </source>
</evidence>
<dbReference type="OMA" id="HTINDIH"/>
<dbReference type="CDD" id="cd07061">
    <property type="entry name" value="HP_HAP_like"/>
    <property type="match status" value="1"/>
</dbReference>
<evidence type="ECO:0000256" key="3">
    <source>
        <dbReference type="ARBA" id="ARBA00012646"/>
    </source>
</evidence>
<dbReference type="HOGENOM" id="CLU_030431_1_1_1"/>
<dbReference type="OrthoDB" id="258392at2759"/>
<comment type="catalytic activity">
    <reaction evidence="1">
        <text>a phosphate monoester + H2O = an alcohol + phosphate</text>
        <dbReference type="Rhea" id="RHEA:15017"/>
        <dbReference type="ChEBI" id="CHEBI:15377"/>
        <dbReference type="ChEBI" id="CHEBI:30879"/>
        <dbReference type="ChEBI" id="CHEBI:43474"/>
        <dbReference type="ChEBI" id="CHEBI:67140"/>
        <dbReference type="EC" id="3.1.3.2"/>
    </reaction>
</comment>
<sequence>MSTGKIYHDVFRLQAILEMTRHISYHKLKLFERKYGNLKLILIILLSFYKVTCQFSDVKLFRHGDRSPIEIYQKDKYKADQWPMGLGELTDIGKRNAYDLGVFFRKRYMQKLNLDTNFKPNSPELYIRSTAINRAKMSAVYFLAGFYNEDFQSVMKEEEKFQTKYNVRFEPEEQDQLLSMTSCPNADKLKEEWEDKSTEYKDFIKHHQDIFNLMKNTGWSDPDQMNAIVDDIYCETSHNRTQPDWVQQNFKALMKYWDESKKFQSPTPKLLQLNTGPLMSKLMKTIDDKIHRESKSKMVIFSAHDSTIINFLLGLQSFNNRQPPYSSAVIIELYQNQKMFYVNILYHNDSKTEPYHFTIPGCEQTAQCRSGILRQEAMKVTFSTNEREAFCGGVFRSHSLNITDNIIPVSVVIVIGVCAVLSIIMYRLYRRRRRPVGDPMMYRPLAYGDDDEDV</sequence>
<dbReference type="Pfam" id="PF00328">
    <property type="entry name" value="His_Phos_2"/>
    <property type="match status" value="1"/>
</dbReference>
<dbReference type="EC" id="3.1.3.2" evidence="3"/>
<evidence type="ECO:0000256" key="7">
    <source>
        <dbReference type="ARBA" id="ARBA00023180"/>
    </source>
</evidence>
<reference evidence="9 10" key="1">
    <citation type="journal article" date="2013" name="Nature">
        <title>Insights into bilaterian evolution from three spiralian genomes.</title>
        <authorList>
            <person name="Simakov O."/>
            <person name="Marletaz F."/>
            <person name="Cho S.J."/>
            <person name="Edsinger-Gonzales E."/>
            <person name="Havlak P."/>
            <person name="Hellsten U."/>
            <person name="Kuo D.H."/>
            <person name="Larsson T."/>
            <person name="Lv J."/>
            <person name="Arendt D."/>
            <person name="Savage R."/>
            <person name="Osoegawa K."/>
            <person name="de Jong P."/>
            <person name="Grimwood J."/>
            <person name="Chapman J.A."/>
            <person name="Shapiro H."/>
            <person name="Aerts A."/>
            <person name="Otillar R.P."/>
            <person name="Terry A.Y."/>
            <person name="Boore J.L."/>
            <person name="Grigoriev I.V."/>
            <person name="Lindberg D.R."/>
            <person name="Seaver E.C."/>
            <person name="Weisblat D.A."/>
            <person name="Putnam N.H."/>
            <person name="Rokhsar D.S."/>
        </authorList>
    </citation>
    <scope>NUCLEOTIDE SEQUENCE [LARGE SCALE GENOMIC DNA]</scope>
</reference>
<keyword evidence="4" id="KW-0732">Signal</keyword>
<evidence type="ECO:0000256" key="6">
    <source>
        <dbReference type="ARBA" id="ARBA00023157"/>
    </source>
</evidence>
<proteinExistence type="inferred from homology"/>
<dbReference type="AlphaFoldDB" id="V3ZMK8"/>
<keyword evidence="8" id="KW-1133">Transmembrane helix</keyword>
<feature type="transmembrane region" description="Helical" evidence="8">
    <location>
        <begin position="406"/>
        <end position="426"/>
    </location>
</feature>